<accession>A0A8J5LDL7</accession>
<dbReference type="AlphaFoldDB" id="A0A8J5LDL7"/>
<dbReference type="Proteomes" id="UP000734854">
    <property type="component" value="Unassembled WGS sequence"/>
</dbReference>
<keyword evidence="2" id="KW-1185">Reference proteome</keyword>
<organism evidence="1 2">
    <name type="scientific">Zingiber officinale</name>
    <name type="common">Ginger</name>
    <name type="synonym">Amomum zingiber</name>
    <dbReference type="NCBI Taxonomy" id="94328"/>
    <lineage>
        <taxon>Eukaryota</taxon>
        <taxon>Viridiplantae</taxon>
        <taxon>Streptophyta</taxon>
        <taxon>Embryophyta</taxon>
        <taxon>Tracheophyta</taxon>
        <taxon>Spermatophyta</taxon>
        <taxon>Magnoliopsida</taxon>
        <taxon>Liliopsida</taxon>
        <taxon>Zingiberales</taxon>
        <taxon>Zingiberaceae</taxon>
        <taxon>Zingiber</taxon>
    </lineage>
</organism>
<evidence type="ECO:0000313" key="2">
    <source>
        <dbReference type="Proteomes" id="UP000734854"/>
    </source>
</evidence>
<dbReference type="EMBL" id="JACMSC010000008">
    <property type="protein sequence ID" value="KAG6510102.1"/>
    <property type="molecule type" value="Genomic_DNA"/>
</dbReference>
<gene>
    <name evidence="1" type="ORF">ZIOFF_028110</name>
</gene>
<comment type="caution">
    <text evidence="1">The sequence shown here is derived from an EMBL/GenBank/DDBJ whole genome shotgun (WGS) entry which is preliminary data.</text>
</comment>
<reference evidence="1 2" key="1">
    <citation type="submission" date="2020-08" db="EMBL/GenBank/DDBJ databases">
        <title>Plant Genome Project.</title>
        <authorList>
            <person name="Zhang R.-G."/>
        </authorList>
    </citation>
    <scope>NUCLEOTIDE SEQUENCE [LARGE SCALE GENOMIC DNA]</scope>
    <source>
        <tissue evidence="1">Rhizome</tissue>
    </source>
</reference>
<evidence type="ECO:0008006" key="3">
    <source>
        <dbReference type="Google" id="ProtNLM"/>
    </source>
</evidence>
<proteinExistence type="predicted"/>
<sequence length="109" mass="12370">MCSTSQENCLRSKPRPRANQPVAKDVAFGLNSANASRLCSQIEKLAFLKMYGESLELFEIYRLKHKLVAADTNTYDALISACISLKSTRALDLVFWHMIDVGFEMDQYM</sequence>
<protein>
    <recommendedName>
        <fullName evidence="3">Pentatricopeptide repeat-containing protein</fullName>
    </recommendedName>
</protein>
<evidence type="ECO:0000313" key="1">
    <source>
        <dbReference type="EMBL" id="KAG6510102.1"/>
    </source>
</evidence>
<name>A0A8J5LDL7_ZINOF</name>